<dbReference type="Proteomes" id="UP000324222">
    <property type="component" value="Unassembled WGS sequence"/>
</dbReference>
<evidence type="ECO:0000313" key="2">
    <source>
        <dbReference type="Proteomes" id="UP000324222"/>
    </source>
</evidence>
<sequence>MRCSECVSVRCLPDTQPPPCSGGRYQRWMGTNVSYLEAGRRTKGGAEQRQRFEPVLLSLGSLEGSA</sequence>
<evidence type="ECO:0000313" key="1">
    <source>
        <dbReference type="EMBL" id="MPC58555.1"/>
    </source>
</evidence>
<reference evidence="1 2" key="1">
    <citation type="submission" date="2019-05" db="EMBL/GenBank/DDBJ databases">
        <title>Another draft genome of Portunus trituberculatus and its Hox gene families provides insights of decapod evolution.</title>
        <authorList>
            <person name="Jeong J.-H."/>
            <person name="Song I."/>
            <person name="Kim S."/>
            <person name="Choi T."/>
            <person name="Kim D."/>
            <person name="Ryu S."/>
            <person name="Kim W."/>
        </authorList>
    </citation>
    <scope>NUCLEOTIDE SEQUENCE [LARGE SCALE GENOMIC DNA]</scope>
    <source>
        <tissue evidence="1">Muscle</tissue>
    </source>
</reference>
<dbReference type="EMBL" id="VSRR010015785">
    <property type="protein sequence ID" value="MPC58555.1"/>
    <property type="molecule type" value="Genomic_DNA"/>
</dbReference>
<organism evidence="1 2">
    <name type="scientific">Portunus trituberculatus</name>
    <name type="common">Swimming crab</name>
    <name type="synonym">Neptunus trituberculatus</name>
    <dbReference type="NCBI Taxonomy" id="210409"/>
    <lineage>
        <taxon>Eukaryota</taxon>
        <taxon>Metazoa</taxon>
        <taxon>Ecdysozoa</taxon>
        <taxon>Arthropoda</taxon>
        <taxon>Crustacea</taxon>
        <taxon>Multicrustacea</taxon>
        <taxon>Malacostraca</taxon>
        <taxon>Eumalacostraca</taxon>
        <taxon>Eucarida</taxon>
        <taxon>Decapoda</taxon>
        <taxon>Pleocyemata</taxon>
        <taxon>Brachyura</taxon>
        <taxon>Eubrachyura</taxon>
        <taxon>Portunoidea</taxon>
        <taxon>Portunidae</taxon>
        <taxon>Portuninae</taxon>
        <taxon>Portunus</taxon>
    </lineage>
</organism>
<proteinExistence type="predicted"/>
<comment type="caution">
    <text evidence="1">The sequence shown here is derived from an EMBL/GenBank/DDBJ whole genome shotgun (WGS) entry which is preliminary data.</text>
</comment>
<keyword evidence="2" id="KW-1185">Reference proteome</keyword>
<accession>A0A5B7GM73</accession>
<name>A0A5B7GM73_PORTR</name>
<gene>
    <name evidence="1" type="ORF">E2C01_052561</name>
</gene>
<protein>
    <submittedName>
        <fullName evidence="1">Uncharacterized protein</fullName>
    </submittedName>
</protein>
<dbReference type="AlphaFoldDB" id="A0A5B7GM73"/>